<sequence length="221" mass="24879">MSFFKNIFGKTEEKGPTTGEAIQKLRETEDMLIKKQEFLEKKIDQEITVAKANGTKNKRAAIQALKRKKRYEKQLQQIDGTLSTIEMQREALEGANTNTAVLTTMKNAADALKAAHKHMDVNQVHDMMDDIAEQQDVAKEISEAISNPVAFGQDVDEDELEKELEALEQEELDKDLLKLSTPGGELPEIPSTAPKERPKEKPSTKERSVEDEIKELEAWAS</sequence>
<dbReference type="AlphaFoldDB" id="A0A8D8QH29"/>
<dbReference type="GO" id="GO:0009898">
    <property type="term" value="C:cytoplasmic side of plasma membrane"/>
    <property type="evidence" value="ECO:0007669"/>
    <property type="project" value="TreeGrafter"/>
</dbReference>
<evidence type="ECO:0000256" key="4">
    <source>
        <dbReference type="ARBA" id="ARBA00023054"/>
    </source>
</evidence>
<evidence type="ECO:0000256" key="5">
    <source>
        <dbReference type="SAM" id="MobiDB-lite"/>
    </source>
</evidence>
<keyword evidence="3" id="KW-0967">Endosome</keyword>
<proteinExistence type="inferred from homology"/>
<protein>
    <submittedName>
        <fullName evidence="6">Charged multivesicular body protein 4b</fullName>
    </submittedName>
</protein>
<dbReference type="EMBL" id="HBUF01240034">
    <property type="protein sequence ID" value="CAG6676526.1"/>
    <property type="molecule type" value="Transcribed_RNA"/>
</dbReference>
<dbReference type="PANTHER" id="PTHR22761:SF10">
    <property type="entry name" value="GH13992P"/>
    <property type="match status" value="1"/>
</dbReference>
<dbReference type="EMBL" id="HBUF01076754">
    <property type="protein sequence ID" value="CAG6631432.1"/>
    <property type="molecule type" value="Transcribed_RNA"/>
</dbReference>
<feature type="region of interest" description="Disordered" evidence="5">
    <location>
        <begin position="171"/>
        <end position="221"/>
    </location>
</feature>
<dbReference type="FunFam" id="1.10.287.1060:FF:000001">
    <property type="entry name" value="Charged multivesicular body protein 4b"/>
    <property type="match status" value="1"/>
</dbReference>
<evidence type="ECO:0000256" key="2">
    <source>
        <dbReference type="ARBA" id="ARBA00006190"/>
    </source>
</evidence>
<comment type="subcellular location">
    <subcellularLocation>
        <location evidence="1">Late endosome</location>
    </subcellularLocation>
</comment>
<dbReference type="GO" id="GO:0032511">
    <property type="term" value="P:late endosome to vacuole transport via multivesicular body sorting pathway"/>
    <property type="evidence" value="ECO:0007669"/>
    <property type="project" value="TreeGrafter"/>
</dbReference>
<dbReference type="EMBL" id="HBUF01240033">
    <property type="protein sequence ID" value="CAG6676525.1"/>
    <property type="molecule type" value="Transcribed_RNA"/>
</dbReference>
<comment type="similarity">
    <text evidence="2">Belongs to the SNF7 family.</text>
</comment>
<keyword evidence="4" id="KW-0175">Coiled coil</keyword>
<dbReference type="GO" id="GO:0000815">
    <property type="term" value="C:ESCRT III complex"/>
    <property type="evidence" value="ECO:0007669"/>
    <property type="project" value="TreeGrafter"/>
</dbReference>
<dbReference type="Pfam" id="PF03357">
    <property type="entry name" value="Snf7"/>
    <property type="match status" value="1"/>
</dbReference>
<dbReference type="Gene3D" id="6.10.250.1710">
    <property type="match status" value="1"/>
</dbReference>
<dbReference type="GO" id="GO:0005771">
    <property type="term" value="C:multivesicular body"/>
    <property type="evidence" value="ECO:0007669"/>
    <property type="project" value="TreeGrafter"/>
</dbReference>
<name>A0A8D8QH29_9HEMI</name>
<dbReference type="InterPro" id="IPR005024">
    <property type="entry name" value="Snf7_fam"/>
</dbReference>
<dbReference type="EMBL" id="HBUF01347962">
    <property type="protein sequence ID" value="CAG6711256.1"/>
    <property type="molecule type" value="Transcribed_RNA"/>
</dbReference>
<evidence type="ECO:0000313" key="6">
    <source>
        <dbReference type="EMBL" id="CAG6631432.1"/>
    </source>
</evidence>
<organism evidence="6">
    <name type="scientific">Cacopsylla melanoneura</name>
    <dbReference type="NCBI Taxonomy" id="428564"/>
    <lineage>
        <taxon>Eukaryota</taxon>
        <taxon>Metazoa</taxon>
        <taxon>Ecdysozoa</taxon>
        <taxon>Arthropoda</taxon>
        <taxon>Hexapoda</taxon>
        <taxon>Insecta</taxon>
        <taxon>Pterygota</taxon>
        <taxon>Neoptera</taxon>
        <taxon>Paraneoptera</taxon>
        <taxon>Hemiptera</taxon>
        <taxon>Sternorrhyncha</taxon>
        <taxon>Psylloidea</taxon>
        <taxon>Psyllidae</taxon>
        <taxon>Psyllinae</taxon>
        <taxon>Cacopsylla</taxon>
    </lineage>
</organism>
<dbReference type="PANTHER" id="PTHR22761">
    <property type="entry name" value="CHARGED MULTIVESICULAR BODY PROTEIN"/>
    <property type="match status" value="1"/>
</dbReference>
<dbReference type="EMBL" id="HBUF01076755">
    <property type="protein sequence ID" value="CAG6631433.1"/>
    <property type="molecule type" value="Transcribed_RNA"/>
</dbReference>
<evidence type="ECO:0000256" key="1">
    <source>
        <dbReference type="ARBA" id="ARBA00004603"/>
    </source>
</evidence>
<feature type="compositionally biased region" description="Basic and acidic residues" evidence="5">
    <location>
        <begin position="194"/>
        <end position="221"/>
    </location>
</feature>
<dbReference type="Gene3D" id="1.10.287.1060">
    <property type="entry name" value="ESAT-6-like"/>
    <property type="match status" value="1"/>
</dbReference>
<accession>A0A8D8QH29</accession>
<evidence type="ECO:0000256" key="3">
    <source>
        <dbReference type="ARBA" id="ARBA00022753"/>
    </source>
</evidence>
<dbReference type="GO" id="GO:0006900">
    <property type="term" value="P:vesicle budding from membrane"/>
    <property type="evidence" value="ECO:0007669"/>
    <property type="project" value="TreeGrafter"/>
</dbReference>
<reference evidence="6" key="1">
    <citation type="submission" date="2021-05" db="EMBL/GenBank/DDBJ databases">
        <authorList>
            <person name="Alioto T."/>
            <person name="Alioto T."/>
            <person name="Gomez Garrido J."/>
        </authorList>
    </citation>
    <scope>NUCLEOTIDE SEQUENCE</scope>
</reference>